<organism evidence="1 2">
    <name type="scientific">Camelina sativa</name>
    <name type="common">False flax</name>
    <name type="synonym">Myagrum sativum</name>
    <dbReference type="NCBI Taxonomy" id="90675"/>
    <lineage>
        <taxon>Eukaryota</taxon>
        <taxon>Viridiplantae</taxon>
        <taxon>Streptophyta</taxon>
        <taxon>Embryophyta</taxon>
        <taxon>Tracheophyta</taxon>
        <taxon>Spermatophyta</taxon>
        <taxon>Magnoliopsida</taxon>
        <taxon>eudicotyledons</taxon>
        <taxon>Gunneridae</taxon>
        <taxon>Pentapetalae</taxon>
        <taxon>rosids</taxon>
        <taxon>malvids</taxon>
        <taxon>Brassicales</taxon>
        <taxon>Brassicaceae</taxon>
        <taxon>Camelineae</taxon>
        <taxon>Camelina</taxon>
    </lineage>
</organism>
<dbReference type="Proteomes" id="UP000694864">
    <property type="component" value="Chromosome 15"/>
</dbReference>
<name>A0ABM0VZL0_CAMSA</name>
<evidence type="ECO:0000313" key="2">
    <source>
        <dbReference type="RefSeq" id="XP_010463635.1"/>
    </source>
</evidence>
<reference evidence="1" key="1">
    <citation type="journal article" date="2014" name="Nat. Commun.">
        <title>The emerging biofuel crop Camelina sativa retains a highly undifferentiated hexaploid genome structure.</title>
        <authorList>
            <person name="Kagale S."/>
            <person name="Koh C."/>
            <person name="Nixon J."/>
            <person name="Bollina V."/>
            <person name="Clarke W.E."/>
            <person name="Tuteja R."/>
            <person name="Spillane C."/>
            <person name="Robinson S.J."/>
            <person name="Links M.G."/>
            <person name="Clarke C."/>
            <person name="Higgins E.E."/>
            <person name="Huebert T."/>
            <person name="Sharpe A.G."/>
            <person name="Parkin I.A."/>
        </authorList>
    </citation>
    <scope>NUCLEOTIDE SEQUENCE [LARGE SCALE GENOMIC DNA]</scope>
    <source>
        <strain evidence="1">cv. DH55</strain>
    </source>
</reference>
<reference evidence="2" key="2">
    <citation type="submission" date="2025-08" db="UniProtKB">
        <authorList>
            <consortium name="RefSeq"/>
        </authorList>
    </citation>
    <scope>IDENTIFICATION</scope>
    <source>
        <tissue evidence="2">Leaf</tissue>
    </source>
</reference>
<dbReference type="InterPro" id="IPR035979">
    <property type="entry name" value="RBD_domain_sf"/>
</dbReference>
<gene>
    <name evidence="2" type="primary">LOC104744303</name>
</gene>
<dbReference type="SUPFAM" id="SSF54928">
    <property type="entry name" value="RNA-binding domain, RBD"/>
    <property type="match status" value="2"/>
</dbReference>
<dbReference type="GeneID" id="104744303"/>
<proteinExistence type="predicted"/>
<evidence type="ECO:0000313" key="1">
    <source>
        <dbReference type="Proteomes" id="UP000694864"/>
    </source>
</evidence>
<dbReference type="RefSeq" id="XP_010463635.1">
    <property type="nucleotide sequence ID" value="XM_010465333.2"/>
</dbReference>
<accession>A0ABM0VZL0</accession>
<sequence length="252" mass="27714">MEGSTVKGFEFIDSSDASDIPRQRGISSICVEGFDTSLYACEVELALTKHFSSCGKVTYVNVRRNYAKGTLHRHTYINIYGEGALEKALQLSGKKVVGAGWRVFAKEALMTVCAGDPHHTAESIKHVRSERTLVVEGYDTSLPEIDLQIGLTKYFSSCGEVNRVTVPAWKAFVSIRGEGAVEKALELSGRDVGGWNITVVRVLPPLLAKKNFPTSSRSHPSNKIRPPVYLNLGAPIAKRNQKTKEESSLSWE</sequence>
<dbReference type="InterPro" id="IPR012677">
    <property type="entry name" value="Nucleotide-bd_a/b_plait_sf"/>
</dbReference>
<keyword evidence="1" id="KW-1185">Reference proteome</keyword>
<dbReference type="Gene3D" id="3.30.70.330">
    <property type="match status" value="1"/>
</dbReference>
<protein>
    <submittedName>
        <fullName evidence="2">Nucleolin 2</fullName>
    </submittedName>
</protein>